<dbReference type="Pfam" id="PF13191">
    <property type="entry name" value="AAA_16"/>
    <property type="match status" value="1"/>
</dbReference>
<dbReference type="SMART" id="SM00421">
    <property type="entry name" value="HTH_LUXR"/>
    <property type="match status" value="1"/>
</dbReference>
<dbReference type="InterPro" id="IPR036388">
    <property type="entry name" value="WH-like_DNA-bd_sf"/>
</dbReference>
<feature type="domain" description="HTH luxR-type" evidence="4">
    <location>
        <begin position="789"/>
        <end position="854"/>
    </location>
</feature>
<dbReference type="CDD" id="cd06170">
    <property type="entry name" value="LuxR_C_like"/>
    <property type="match status" value="1"/>
</dbReference>
<evidence type="ECO:0000259" key="4">
    <source>
        <dbReference type="PROSITE" id="PS50043"/>
    </source>
</evidence>
<feature type="region of interest" description="Disordered" evidence="3">
    <location>
        <begin position="777"/>
        <end position="798"/>
    </location>
</feature>
<dbReference type="Pfam" id="PF00196">
    <property type="entry name" value="GerE"/>
    <property type="match status" value="1"/>
</dbReference>
<protein>
    <submittedName>
        <fullName evidence="5">AAA family ATPase</fullName>
    </submittedName>
</protein>
<evidence type="ECO:0000313" key="6">
    <source>
        <dbReference type="Proteomes" id="UP001596012"/>
    </source>
</evidence>
<dbReference type="PANTHER" id="PTHR16305:SF35">
    <property type="entry name" value="TRANSCRIPTIONAL ACTIVATOR DOMAIN"/>
    <property type="match status" value="1"/>
</dbReference>
<feature type="compositionally biased region" description="Low complexity" evidence="3">
    <location>
        <begin position="783"/>
        <end position="795"/>
    </location>
</feature>
<evidence type="ECO:0000256" key="2">
    <source>
        <dbReference type="ARBA" id="ARBA00022840"/>
    </source>
</evidence>
<name>A0ABV8YP46_9ACTN</name>
<proteinExistence type="predicted"/>
<dbReference type="SUPFAM" id="SSF46894">
    <property type="entry name" value="C-terminal effector domain of the bipartite response regulators"/>
    <property type="match status" value="1"/>
</dbReference>
<dbReference type="Gene3D" id="3.40.50.300">
    <property type="entry name" value="P-loop containing nucleotide triphosphate hydrolases"/>
    <property type="match status" value="1"/>
</dbReference>
<organism evidence="5 6">
    <name type="scientific">Streptomyces xiangluensis</name>
    <dbReference type="NCBI Taxonomy" id="2665720"/>
    <lineage>
        <taxon>Bacteria</taxon>
        <taxon>Bacillati</taxon>
        <taxon>Actinomycetota</taxon>
        <taxon>Actinomycetes</taxon>
        <taxon>Kitasatosporales</taxon>
        <taxon>Streptomycetaceae</taxon>
        <taxon>Streptomyces</taxon>
    </lineage>
</organism>
<keyword evidence="1" id="KW-0547">Nucleotide-binding</keyword>
<evidence type="ECO:0000256" key="1">
    <source>
        <dbReference type="ARBA" id="ARBA00022741"/>
    </source>
</evidence>
<dbReference type="InterPro" id="IPR000792">
    <property type="entry name" value="Tscrpt_reg_LuxR_C"/>
</dbReference>
<evidence type="ECO:0000256" key="3">
    <source>
        <dbReference type="SAM" id="MobiDB-lite"/>
    </source>
</evidence>
<dbReference type="InterPro" id="IPR016032">
    <property type="entry name" value="Sig_transdc_resp-reg_C-effctor"/>
</dbReference>
<comment type="caution">
    <text evidence="5">The sequence shown here is derived from an EMBL/GenBank/DDBJ whole genome shotgun (WGS) entry which is preliminary data.</text>
</comment>
<dbReference type="PROSITE" id="PS00622">
    <property type="entry name" value="HTH_LUXR_1"/>
    <property type="match status" value="1"/>
</dbReference>
<dbReference type="InterPro" id="IPR041664">
    <property type="entry name" value="AAA_16"/>
</dbReference>
<keyword evidence="2" id="KW-0067">ATP-binding</keyword>
<sequence length="857" mass="91090">MTTVPASVAAQLIGRQAVLDTLDGHLDRLQDGVSDIAVVTGPVGSGRSAVVERAVDRARAAGLAVGVARCSPRESQLPYGAITQLLGTLCRPSRIGALASGIGPTSRPTDTVARMCDTLLSLSAGRPVLLAVDDLHLADPHSLRRLVDLIHRARQGAVLAVVTSPLPVRQVLDAAGARPMSPCPVHTLRLDPLTAAEARGLIESRVGHPVQRSVLTVAGVAGWSPAVLHAVADRITALGRPLDTDAVPQLIAAARTTWSSRALTTVQGLPKNVVALLRATAVGGHQLEPARLAALADLDATAFADAVDTLRACGLLADTDTPRLRHPWFADDVVAGMTGPERDRLHRRAASLHGQEGSRVGTVADLLGDVTALVRPWTASDLAAAPRPRQAAELATASLRHSLSEPVTETERARRLIRLAAAEAVTAPQASDGRLRQVMLRHLSRATWPHVLNAADLLLSRGDAETARWVIADVHQRALTKIPDDELDPLRALGRLAHKEKGGLPLVAPPPLHSDHAGHPAQSAVHAWTLATRADDRAQALELARAALDEPASVPFMCRTAAARALLCADDVPTALDRLDAVAADARRDDALAAAAQALLSRAEAEVSLGRGEEALRRLADATRALPPASWHGLLAPRLAAAEILALVRCDRVAEARRASEQSRTRPEGHSVTTAFLLYARAELALIDGDAGRALLLLEECGRVLRAKRWRNPMLIPWRSVAAVAHLLLGAAATADELLVKERDAAERWGTVSAFLALRARTHEALARHGVEIPWAPGRDRPATAPVETAPEPDALTPSERDVAALVVEGLANREISRRLGLATRTVELRLTHVYRKLGVKGRAALVAHLRARQEDD</sequence>
<dbReference type="InterPro" id="IPR027417">
    <property type="entry name" value="P-loop_NTPase"/>
</dbReference>
<dbReference type="Gene3D" id="1.10.10.10">
    <property type="entry name" value="Winged helix-like DNA-binding domain superfamily/Winged helix DNA-binding domain"/>
    <property type="match status" value="1"/>
</dbReference>
<dbReference type="PRINTS" id="PR00038">
    <property type="entry name" value="HTHLUXR"/>
</dbReference>
<reference evidence="6" key="1">
    <citation type="journal article" date="2019" name="Int. J. Syst. Evol. Microbiol.">
        <title>The Global Catalogue of Microorganisms (GCM) 10K type strain sequencing project: providing services to taxonomists for standard genome sequencing and annotation.</title>
        <authorList>
            <consortium name="The Broad Institute Genomics Platform"/>
            <consortium name="The Broad Institute Genome Sequencing Center for Infectious Disease"/>
            <person name="Wu L."/>
            <person name="Ma J."/>
        </authorList>
    </citation>
    <scope>NUCLEOTIDE SEQUENCE [LARGE SCALE GENOMIC DNA]</scope>
    <source>
        <strain evidence="6">DT43</strain>
    </source>
</reference>
<dbReference type="PANTHER" id="PTHR16305">
    <property type="entry name" value="TESTICULAR SOLUBLE ADENYLYL CYCLASE"/>
    <property type="match status" value="1"/>
</dbReference>
<dbReference type="PROSITE" id="PS50043">
    <property type="entry name" value="HTH_LUXR_2"/>
    <property type="match status" value="1"/>
</dbReference>
<dbReference type="EMBL" id="JBHSFG010000035">
    <property type="protein sequence ID" value="MFC4467017.1"/>
    <property type="molecule type" value="Genomic_DNA"/>
</dbReference>
<gene>
    <name evidence="5" type="ORF">ACFPH6_21240</name>
</gene>
<accession>A0ABV8YP46</accession>
<evidence type="ECO:0000313" key="5">
    <source>
        <dbReference type="EMBL" id="MFC4467017.1"/>
    </source>
</evidence>
<keyword evidence="6" id="KW-1185">Reference proteome</keyword>
<dbReference type="SUPFAM" id="SSF52540">
    <property type="entry name" value="P-loop containing nucleoside triphosphate hydrolases"/>
    <property type="match status" value="1"/>
</dbReference>
<dbReference type="RefSeq" id="WP_386343997.1">
    <property type="nucleotide sequence ID" value="NZ_JBHSFG010000035.1"/>
</dbReference>
<dbReference type="Proteomes" id="UP001596012">
    <property type="component" value="Unassembled WGS sequence"/>
</dbReference>